<dbReference type="Proteomes" id="UP000293045">
    <property type="component" value="Unassembled WGS sequence"/>
</dbReference>
<evidence type="ECO:0000313" key="1">
    <source>
        <dbReference type="EMBL" id="TBU07410.1"/>
    </source>
</evidence>
<organism evidence="1 2">
    <name type="scientific">Hamiltosporidium magnivora</name>
    <dbReference type="NCBI Taxonomy" id="148818"/>
    <lineage>
        <taxon>Eukaryota</taxon>
        <taxon>Fungi</taxon>
        <taxon>Fungi incertae sedis</taxon>
        <taxon>Microsporidia</taxon>
        <taxon>Dubosqiidae</taxon>
        <taxon>Hamiltosporidium</taxon>
    </lineage>
</organism>
<sequence>MLGDDLYFEKRERITKVVVEFEEILIRHIIETEYSVAHCGINKMIALISEKYYRIPKELKYNLVFVDEISSNVLTSRKNDPEYTQWNLEIASELYNEFNEPIYLASPSTTTASEIDKNIENNTKLCLKKDFDINTKTKRALLESFYDDFVFTVTDIFINNMVEL</sequence>
<evidence type="ECO:0000313" key="2">
    <source>
        <dbReference type="Proteomes" id="UP000293045"/>
    </source>
</evidence>
<dbReference type="AlphaFoldDB" id="A0A4Q9LK05"/>
<reference evidence="1 2" key="1">
    <citation type="submission" date="2017-12" db="EMBL/GenBank/DDBJ databases">
        <authorList>
            <person name="Pombert J.-F."/>
            <person name="Haag K.L."/>
            <person name="Ebert D."/>
        </authorList>
    </citation>
    <scope>NUCLEOTIDE SEQUENCE [LARGE SCALE GENOMIC DNA]</scope>
    <source>
        <strain evidence="1">IL-BN-2</strain>
    </source>
</reference>
<accession>A0A4Q9LK05</accession>
<protein>
    <submittedName>
        <fullName evidence="1">Uncharacterized protein</fullName>
    </submittedName>
</protein>
<dbReference type="VEuPathDB" id="MicrosporidiaDB:CWI39_0322p0010"/>
<name>A0A4Q9LK05_9MICR</name>
<dbReference type="VEuPathDB" id="MicrosporidiaDB:CWI36_0790p0010"/>
<comment type="caution">
    <text evidence="1">The sequence shown here is derived from an EMBL/GenBank/DDBJ whole genome shotgun (WGS) entry which is preliminary data.</text>
</comment>
<proteinExistence type="predicted"/>
<gene>
    <name evidence="1" type="ORF">CWI39_0322p0010</name>
</gene>
<dbReference type="EMBL" id="PIXR01000322">
    <property type="protein sequence ID" value="TBU07410.1"/>
    <property type="molecule type" value="Genomic_DNA"/>
</dbReference>